<dbReference type="GO" id="GO:0005886">
    <property type="term" value="C:plasma membrane"/>
    <property type="evidence" value="ECO:0007669"/>
    <property type="project" value="UniProtKB-SubCell"/>
</dbReference>
<keyword evidence="12" id="KW-1185">Reference proteome</keyword>
<dbReference type="Proteomes" id="UP000092462">
    <property type="component" value="Unassembled WGS sequence"/>
</dbReference>
<dbReference type="PANTHER" id="PTHR21137">
    <property type="entry name" value="ODORANT RECEPTOR"/>
    <property type="match status" value="1"/>
</dbReference>
<organism evidence="11 12">
    <name type="scientific">Phlebotomus papatasi</name>
    <name type="common">Sandfly</name>
    <dbReference type="NCBI Taxonomy" id="29031"/>
    <lineage>
        <taxon>Eukaryota</taxon>
        <taxon>Metazoa</taxon>
        <taxon>Ecdysozoa</taxon>
        <taxon>Arthropoda</taxon>
        <taxon>Hexapoda</taxon>
        <taxon>Insecta</taxon>
        <taxon>Pterygota</taxon>
        <taxon>Neoptera</taxon>
        <taxon>Endopterygota</taxon>
        <taxon>Diptera</taxon>
        <taxon>Nematocera</taxon>
        <taxon>Psychodoidea</taxon>
        <taxon>Psychodidae</taxon>
        <taxon>Phlebotomus</taxon>
        <taxon>Phlebotomus</taxon>
    </lineage>
</organism>
<accession>A0A3F2ZEE2</accession>
<keyword evidence="5 10" id="KW-0552">Olfaction</keyword>
<dbReference type="InterPro" id="IPR004117">
    <property type="entry name" value="7tm6_olfct_rcpt"/>
</dbReference>
<feature type="transmembrane region" description="Helical" evidence="10">
    <location>
        <begin position="253"/>
        <end position="276"/>
    </location>
</feature>
<evidence type="ECO:0000256" key="9">
    <source>
        <dbReference type="ARBA" id="ARBA00023224"/>
    </source>
</evidence>
<comment type="similarity">
    <text evidence="10">Belongs to the insect chemoreceptor superfamily. Heteromeric odorant receptor channel (TC 1.A.69) family.</text>
</comment>
<evidence type="ECO:0000256" key="7">
    <source>
        <dbReference type="ARBA" id="ARBA00023136"/>
    </source>
</evidence>
<comment type="caution">
    <text evidence="10">Lacks conserved residue(s) required for the propagation of feature annotation.</text>
</comment>
<reference evidence="11" key="1">
    <citation type="submission" date="2022-08" db="UniProtKB">
        <authorList>
            <consortium name="EnsemblMetazoa"/>
        </authorList>
    </citation>
    <scope>IDENTIFICATION</scope>
    <source>
        <strain evidence="11">Israel</strain>
    </source>
</reference>
<dbReference type="VEuPathDB" id="VectorBase:PPAI013199"/>
<sequence length="378" mass="44580">MVDYIDCYPEYLKLEKIIRIFIKILDFSFLRLHFLHGYEKYIHPIFLIYCLISCVFTLVYYERNIMLFVLNIMMTVGVLQICSKTTSIVTNSNDLNVLLLFIQQIHKVHEIDFIRNSSEIHLTKILRITKQIIRKFIFPVWFTTGIAMFFYFAYYDVILLGVPGIILEPRSTTMPFYQHIHQSFLMVEVVGCLIFVDMILITFGLYFTAITNVFCYTIRSLDNSKLCDITQLLINIHQFHCTLLQKYQLLNEIFGYTFTIQTATSLVYILFIFYLLRSEEAIVFIPLFITILTQFGVLCIFGEFLFSKTEGLAVELYLTKWYDFSIKEQKTLLMMMYMAKRPFGLKAAGMYDINLYIFIQVIKTGISFCAILYTFSDY</sequence>
<keyword evidence="4 10" id="KW-0812">Transmembrane</keyword>
<dbReference type="PANTHER" id="PTHR21137:SF35">
    <property type="entry name" value="ODORANT RECEPTOR 19A-RELATED"/>
    <property type="match status" value="1"/>
</dbReference>
<dbReference type="GO" id="GO:0005549">
    <property type="term" value="F:odorant binding"/>
    <property type="evidence" value="ECO:0007669"/>
    <property type="project" value="InterPro"/>
</dbReference>
<evidence type="ECO:0000256" key="3">
    <source>
        <dbReference type="ARBA" id="ARBA00022606"/>
    </source>
</evidence>
<evidence type="ECO:0000313" key="11">
    <source>
        <dbReference type="EnsemblMetazoa" id="PPAI013199-PA"/>
    </source>
</evidence>
<keyword evidence="2" id="KW-1003">Cell membrane</keyword>
<keyword evidence="3 10" id="KW-0716">Sensory transduction</keyword>
<evidence type="ECO:0000256" key="2">
    <source>
        <dbReference type="ARBA" id="ARBA00022475"/>
    </source>
</evidence>
<dbReference type="AlphaFoldDB" id="A0A3F2ZEE2"/>
<dbReference type="VEuPathDB" id="VectorBase:PPAPM1_012091"/>
<feature type="transmembrane region" description="Helical" evidence="10">
    <location>
        <begin position="65"/>
        <end position="82"/>
    </location>
</feature>
<protein>
    <recommendedName>
        <fullName evidence="10">Odorant receptor</fullName>
    </recommendedName>
</protein>
<evidence type="ECO:0000256" key="8">
    <source>
        <dbReference type="ARBA" id="ARBA00023170"/>
    </source>
</evidence>
<feature type="transmembrane region" description="Helical" evidence="10">
    <location>
        <begin position="41"/>
        <end position="59"/>
    </location>
</feature>
<keyword evidence="7 10" id="KW-0472">Membrane</keyword>
<dbReference type="GO" id="GO:0004984">
    <property type="term" value="F:olfactory receptor activity"/>
    <property type="evidence" value="ECO:0007669"/>
    <property type="project" value="InterPro"/>
</dbReference>
<comment type="subcellular location">
    <subcellularLocation>
        <location evidence="1 10">Cell membrane</location>
        <topology evidence="1 10">Multi-pass membrane protein</topology>
    </subcellularLocation>
</comment>
<dbReference type="EMBL" id="AJVK01028395">
    <property type="status" value="NOT_ANNOTATED_CDS"/>
    <property type="molecule type" value="Genomic_DNA"/>
</dbReference>
<proteinExistence type="inferred from homology"/>
<dbReference type="GO" id="GO:0007165">
    <property type="term" value="P:signal transduction"/>
    <property type="evidence" value="ECO:0007669"/>
    <property type="project" value="UniProtKB-KW"/>
</dbReference>
<dbReference type="EnsemblMetazoa" id="PPAI013199-RA">
    <property type="protein sequence ID" value="PPAI013199-PA"/>
    <property type="gene ID" value="PPAI013199"/>
</dbReference>
<feature type="transmembrane region" description="Helical" evidence="10">
    <location>
        <begin position="184"/>
        <end position="209"/>
    </location>
</feature>
<feature type="transmembrane region" description="Helical" evidence="10">
    <location>
        <begin position="355"/>
        <end position="375"/>
    </location>
</feature>
<evidence type="ECO:0000256" key="1">
    <source>
        <dbReference type="ARBA" id="ARBA00004651"/>
    </source>
</evidence>
<feature type="transmembrane region" description="Helical" evidence="10">
    <location>
        <begin position="282"/>
        <end position="306"/>
    </location>
</feature>
<evidence type="ECO:0000256" key="6">
    <source>
        <dbReference type="ARBA" id="ARBA00022989"/>
    </source>
</evidence>
<name>A0A3F2ZEE2_PHLPP</name>
<evidence type="ECO:0000256" key="4">
    <source>
        <dbReference type="ARBA" id="ARBA00022692"/>
    </source>
</evidence>
<keyword evidence="6 10" id="KW-1133">Transmembrane helix</keyword>
<dbReference type="Pfam" id="PF02949">
    <property type="entry name" value="7tm_6"/>
    <property type="match status" value="1"/>
</dbReference>
<keyword evidence="9 10" id="KW-0807">Transducer</keyword>
<evidence type="ECO:0000313" key="12">
    <source>
        <dbReference type="Proteomes" id="UP000092462"/>
    </source>
</evidence>
<keyword evidence="8 10" id="KW-0675">Receptor</keyword>
<evidence type="ECO:0000256" key="5">
    <source>
        <dbReference type="ARBA" id="ARBA00022725"/>
    </source>
</evidence>
<evidence type="ECO:0000256" key="10">
    <source>
        <dbReference type="RuleBase" id="RU351113"/>
    </source>
</evidence>